<keyword evidence="5" id="KW-0812">Transmembrane</keyword>
<dbReference type="Proteomes" id="UP000620133">
    <property type="component" value="Chromosome"/>
</dbReference>
<dbReference type="Gene3D" id="1.20.1250.20">
    <property type="entry name" value="MFS general substrate transporter like domains"/>
    <property type="match status" value="1"/>
</dbReference>
<name>A0A7U9THQ7_9MOLU</name>
<organism evidence="9 10">
    <name type="scientific">Mariniplasma anaerobium</name>
    <dbReference type="NCBI Taxonomy" id="2735436"/>
    <lineage>
        <taxon>Bacteria</taxon>
        <taxon>Bacillati</taxon>
        <taxon>Mycoplasmatota</taxon>
        <taxon>Mollicutes</taxon>
        <taxon>Acholeplasmatales</taxon>
        <taxon>Acholeplasmataceae</taxon>
        <taxon>Mariniplasma</taxon>
    </lineage>
</organism>
<dbReference type="Pfam" id="PF13347">
    <property type="entry name" value="MFS_2"/>
    <property type="match status" value="1"/>
</dbReference>
<gene>
    <name evidence="9" type="ORF">MPAN_001820</name>
</gene>
<keyword evidence="3" id="KW-1003">Cell membrane</keyword>
<evidence type="ECO:0000256" key="5">
    <source>
        <dbReference type="ARBA" id="ARBA00022692"/>
    </source>
</evidence>
<keyword evidence="2" id="KW-0813">Transport</keyword>
<dbReference type="GO" id="GO:0015293">
    <property type="term" value="F:symporter activity"/>
    <property type="evidence" value="ECO:0007669"/>
    <property type="project" value="UniProtKB-KW"/>
</dbReference>
<evidence type="ECO:0000256" key="3">
    <source>
        <dbReference type="ARBA" id="ARBA00022475"/>
    </source>
</evidence>
<dbReference type="AlphaFoldDB" id="A0A7U9THQ7"/>
<dbReference type="EMBL" id="AP024412">
    <property type="protein sequence ID" value="BCR35289.1"/>
    <property type="molecule type" value="Genomic_DNA"/>
</dbReference>
<dbReference type="PANTHER" id="PTHR11328:SF36">
    <property type="entry name" value="MELIBIOSE PERMEASE"/>
    <property type="match status" value="1"/>
</dbReference>
<keyword evidence="6" id="KW-0769">Symport</keyword>
<dbReference type="InterPro" id="IPR036259">
    <property type="entry name" value="MFS_trans_sf"/>
</dbReference>
<evidence type="ECO:0000313" key="10">
    <source>
        <dbReference type="Proteomes" id="UP000620133"/>
    </source>
</evidence>
<dbReference type="PANTHER" id="PTHR11328">
    <property type="entry name" value="MAJOR FACILITATOR SUPERFAMILY DOMAIN-CONTAINING PROTEIN"/>
    <property type="match status" value="1"/>
</dbReference>
<protein>
    <submittedName>
        <fullName evidence="9">Melibiose:sodium transporter MelB</fullName>
    </submittedName>
</protein>
<dbReference type="NCBIfam" id="TIGR00792">
    <property type="entry name" value="gph"/>
    <property type="match status" value="1"/>
</dbReference>
<dbReference type="GO" id="GO:0006814">
    <property type="term" value="P:sodium ion transport"/>
    <property type="evidence" value="ECO:0007669"/>
    <property type="project" value="InterPro"/>
</dbReference>
<keyword evidence="8" id="KW-0472">Membrane</keyword>
<dbReference type="GO" id="GO:0005886">
    <property type="term" value="C:plasma membrane"/>
    <property type="evidence" value="ECO:0007669"/>
    <property type="project" value="UniProtKB-SubCell"/>
</dbReference>
<dbReference type="KEGG" id="manr:MPAN_001820"/>
<keyword evidence="4" id="KW-0762">Sugar transport</keyword>
<evidence type="ECO:0000256" key="1">
    <source>
        <dbReference type="ARBA" id="ARBA00004651"/>
    </source>
</evidence>
<proteinExistence type="predicted"/>
<dbReference type="InterPro" id="IPR039672">
    <property type="entry name" value="MFS_2"/>
</dbReference>
<dbReference type="InterPro" id="IPR018043">
    <property type="entry name" value="Na/Gal_symport_CS"/>
</dbReference>
<evidence type="ECO:0000313" key="9">
    <source>
        <dbReference type="EMBL" id="BCR35289.1"/>
    </source>
</evidence>
<evidence type="ECO:0000256" key="6">
    <source>
        <dbReference type="ARBA" id="ARBA00022847"/>
    </source>
</evidence>
<dbReference type="RefSeq" id="WP_176239155.1">
    <property type="nucleotide sequence ID" value="NZ_AP024412.1"/>
</dbReference>
<dbReference type="GO" id="GO:0008643">
    <property type="term" value="P:carbohydrate transport"/>
    <property type="evidence" value="ECO:0007669"/>
    <property type="project" value="InterPro"/>
</dbReference>
<dbReference type="PROSITE" id="PS00872">
    <property type="entry name" value="NA_GALACTOSIDE_SYMP"/>
    <property type="match status" value="1"/>
</dbReference>
<sequence length="486" mass="54742">MATIQKFDKKSKYVYSTAAIGRDMMYALYSTYLLVFLTNAVGLPDWELVAVGVIIAIARVWDAINDTFMGIIIDNTRSKFGKFKPWLLLGAITSAVVFFALFQDFGLLGWPFVAVFSILYVLSGMTFTMNDISYWSMYPTFTTDPKERESIGSLARIFASLGMFIVIAFVPIFYQNYAGGPRQAFMILAIVIGLIFIGSQVAVFFFVKEPKNAITHVKQEKTQFKNLLKIIFKNDQLVVIIVAILLFNTGYFITTALGIYFFDFDFNRYGGTEFMIFSGILAVSQLTAISLFPLLSRKIGRKNVFTLGVILVVIGYLLFMSVKYILPMNMLFIGIAGLVLFSGQGFIQVLVLVMLADTIEYGQWKLGTRNDSVVFSINPFVTKLATAFQNIVVTMTLAFSGLNSKVIKPVADAVNSNPDMETAEIRTLISTLVDDKMLIWLRVSMIVLPLILIIASYIIYRWKYKLDEKMYKEITADLLKRVSAEE</sequence>
<dbReference type="SUPFAM" id="SSF103473">
    <property type="entry name" value="MFS general substrate transporter"/>
    <property type="match status" value="1"/>
</dbReference>
<evidence type="ECO:0000256" key="8">
    <source>
        <dbReference type="ARBA" id="ARBA00023136"/>
    </source>
</evidence>
<keyword evidence="10" id="KW-1185">Reference proteome</keyword>
<evidence type="ECO:0000256" key="4">
    <source>
        <dbReference type="ARBA" id="ARBA00022597"/>
    </source>
</evidence>
<dbReference type="InterPro" id="IPR001927">
    <property type="entry name" value="Na/Gal_symport"/>
</dbReference>
<keyword evidence="7" id="KW-1133">Transmembrane helix</keyword>
<evidence type="ECO:0000256" key="7">
    <source>
        <dbReference type="ARBA" id="ARBA00022989"/>
    </source>
</evidence>
<evidence type="ECO:0000256" key="2">
    <source>
        <dbReference type="ARBA" id="ARBA00022448"/>
    </source>
</evidence>
<accession>A0A7U9THQ7</accession>
<dbReference type="CDD" id="cd17332">
    <property type="entry name" value="MFS_MelB_like"/>
    <property type="match status" value="1"/>
</dbReference>
<comment type="subcellular location">
    <subcellularLocation>
        <location evidence="1">Cell membrane</location>
        <topology evidence="1">Multi-pass membrane protein</topology>
    </subcellularLocation>
</comment>
<reference evidence="9" key="1">
    <citation type="submission" date="2021-01" db="EMBL/GenBank/DDBJ databases">
        <title>Draft genome sequence of Acholeplasmataceae bacterium strain Mahy22.</title>
        <authorList>
            <person name="Watanabe M."/>
            <person name="Kojima H."/>
            <person name="Fukui M."/>
        </authorList>
    </citation>
    <scope>NUCLEOTIDE SEQUENCE</scope>
    <source>
        <strain evidence="9">Mahy22</strain>
    </source>
</reference>